<name>A0ABZ1RHI8_9ACTN</name>
<gene>
    <name evidence="3" type="ORF">OHU17_08065</name>
</gene>
<evidence type="ECO:0000313" key="3">
    <source>
        <dbReference type="EMBL" id="WUO45796.1"/>
    </source>
</evidence>
<organism evidence="3 4">
    <name type="scientific">Streptomyces goshikiensis</name>
    <dbReference type="NCBI Taxonomy" id="1942"/>
    <lineage>
        <taxon>Bacteria</taxon>
        <taxon>Bacillati</taxon>
        <taxon>Actinomycetota</taxon>
        <taxon>Actinomycetes</taxon>
        <taxon>Kitasatosporales</taxon>
        <taxon>Streptomycetaceae</taxon>
        <taxon>Streptomyces</taxon>
    </lineage>
</organism>
<feature type="region of interest" description="Disordered" evidence="1">
    <location>
        <begin position="285"/>
        <end position="311"/>
    </location>
</feature>
<evidence type="ECO:0000256" key="2">
    <source>
        <dbReference type="SAM" id="Phobius"/>
    </source>
</evidence>
<keyword evidence="4" id="KW-1185">Reference proteome</keyword>
<evidence type="ECO:0000313" key="4">
    <source>
        <dbReference type="Proteomes" id="UP001432075"/>
    </source>
</evidence>
<dbReference type="RefSeq" id="WP_328775612.1">
    <property type="nucleotide sequence ID" value="NZ_CP108057.1"/>
</dbReference>
<accession>A0ABZ1RHI8</accession>
<keyword evidence="2" id="KW-0472">Membrane</keyword>
<evidence type="ECO:0008006" key="5">
    <source>
        <dbReference type="Google" id="ProtNLM"/>
    </source>
</evidence>
<feature type="compositionally biased region" description="Pro residues" evidence="1">
    <location>
        <begin position="291"/>
        <end position="304"/>
    </location>
</feature>
<dbReference type="Proteomes" id="UP001432075">
    <property type="component" value="Chromosome"/>
</dbReference>
<protein>
    <recommendedName>
        <fullName evidence="5">DNA-directed RNA polymerase specialized sigma24 family protein</fullName>
    </recommendedName>
</protein>
<dbReference type="EMBL" id="CP108057">
    <property type="protein sequence ID" value="WUO45796.1"/>
    <property type="molecule type" value="Genomic_DNA"/>
</dbReference>
<feature type="transmembrane region" description="Helical" evidence="2">
    <location>
        <begin position="207"/>
        <end position="226"/>
    </location>
</feature>
<proteinExistence type="predicted"/>
<sequence>MSTSPRFRSTAVEQAEAVLVEQYPRLVRLAYLTLPDSLGRHGRVLLAHRAVQRALPRRGGAAGPGGPDGSGGALAEVRVRVLRGCLAPAGRTGAALARAGWPPVPPFVWGLRLWPPAGGIEEVARMLAGESAPVRAAFVLHRVDGLPEETAARLLGAAGAPADAMARALALGVGETLLRELRRPEFDASVVSTRPTDLLRRRRRVRAGWAAAAALAVVAGALAVVGPARPHASRPVAVGVLDPARLERVPAQAWADTARIDFTAWPARGGRTTDRALLGRALGAWSSASPPHAPAPPQPTPGPPAVGRATPRPAAVGRAALGSAALVPAAVGRAGSGAGSLGSGGRRGVAAVGGGVVVRAAPGVDTDPPRRAPQLLYAGDSDGRAVVLLLDGDRVVRYAEAVTGRGARELDFARTDEAGVTTAAALTLVRSPDGGRARYLLAPWIAAAGTRDLLRAGEDAKPLALAADGVTAPVEVPRSAGACAAWPALEVTSSARIVEKHSFVLADLGTLTPVHLTYTPLPDGPGAAAARQPREATGAAARAAWADTACRLPEMRGMRDGGVRAVNIWEFASSELPDGGGRAVWSCTRTSSWAGPGDVLVRLSPAAGPPQDVARAPDTAACGRFGQHLLAGTRWRSPAGRWYLLAAGSREVTGITASGAVRAEARGRTLAAPAGPEAAAVELTGRLASGGRVTALDGGGGGRD</sequence>
<keyword evidence="2" id="KW-1133">Transmembrane helix</keyword>
<evidence type="ECO:0000256" key="1">
    <source>
        <dbReference type="SAM" id="MobiDB-lite"/>
    </source>
</evidence>
<keyword evidence="2" id="KW-0812">Transmembrane</keyword>
<reference evidence="3" key="1">
    <citation type="submission" date="2022-10" db="EMBL/GenBank/DDBJ databases">
        <title>The complete genomes of actinobacterial strains from the NBC collection.</title>
        <authorList>
            <person name="Joergensen T.S."/>
            <person name="Alvarez Arevalo M."/>
            <person name="Sterndorff E.B."/>
            <person name="Faurdal D."/>
            <person name="Vuksanovic O."/>
            <person name="Mourched A.-S."/>
            <person name="Charusanti P."/>
            <person name="Shaw S."/>
            <person name="Blin K."/>
            <person name="Weber T."/>
        </authorList>
    </citation>
    <scope>NUCLEOTIDE SEQUENCE</scope>
    <source>
        <strain evidence="3">NBC_00283</strain>
    </source>
</reference>